<organism evidence="2 3">
    <name type="scientific">Saccharopolyspora antimicrobica</name>
    <dbReference type="NCBI Taxonomy" id="455193"/>
    <lineage>
        <taxon>Bacteria</taxon>
        <taxon>Bacillati</taxon>
        <taxon>Actinomycetota</taxon>
        <taxon>Actinomycetes</taxon>
        <taxon>Pseudonocardiales</taxon>
        <taxon>Pseudonocardiaceae</taxon>
        <taxon>Saccharopolyspora</taxon>
    </lineage>
</organism>
<protein>
    <submittedName>
        <fullName evidence="2">Uncharacterized protein</fullName>
    </submittedName>
</protein>
<feature type="region of interest" description="Disordered" evidence="1">
    <location>
        <begin position="27"/>
        <end position="46"/>
    </location>
</feature>
<sequence>MMLGTLTIAIGGALGGHLSYAQGAGVRRWQNPDERDSLSDGDDHPA</sequence>
<gene>
    <name evidence="2" type="ORF">SAMN05421805_102402</name>
</gene>
<dbReference type="RefSeq" id="WP_177241928.1">
    <property type="nucleotide sequence ID" value="NZ_FOUP01000002.1"/>
</dbReference>
<dbReference type="Proteomes" id="UP000199398">
    <property type="component" value="Unassembled WGS sequence"/>
</dbReference>
<accession>A0A1I4VVN3</accession>
<feature type="compositionally biased region" description="Basic and acidic residues" evidence="1">
    <location>
        <begin position="30"/>
        <end position="46"/>
    </location>
</feature>
<evidence type="ECO:0000313" key="2">
    <source>
        <dbReference type="EMBL" id="SFN05250.1"/>
    </source>
</evidence>
<name>A0A1I4VVN3_9PSEU</name>
<dbReference type="AlphaFoldDB" id="A0A1I4VVN3"/>
<evidence type="ECO:0000313" key="3">
    <source>
        <dbReference type="Proteomes" id="UP000199398"/>
    </source>
</evidence>
<evidence type="ECO:0000256" key="1">
    <source>
        <dbReference type="SAM" id="MobiDB-lite"/>
    </source>
</evidence>
<dbReference type="EMBL" id="FOUP01000002">
    <property type="protein sequence ID" value="SFN05250.1"/>
    <property type="molecule type" value="Genomic_DNA"/>
</dbReference>
<proteinExistence type="predicted"/>
<reference evidence="2 3" key="1">
    <citation type="submission" date="2016-10" db="EMBL/GenBank/DDBJ databases">
        <authorList>
            <person name="de Groot N.N."/>
        </authorList>
    </citation>
    <scope>NUCLEOTIDE SEQUENCE [LARGE SCALE GENOMIC DNA]</scope>
    <source>
        <strain evidence="2 3">CPCC 201259</strain>
    </source>
</reference>